<protein>
    <submittedName>
        <fullName evidence="1">Uncharacterized protein</fullName>
    </submittedName>
</protein>
<evidence type="ECO:0000313" key="1">
    <source>
        <dbReference type="EMBL" id="KKN42557.1"/>
    </source>
</evidence>
<comment type="caution">
    <text evidence="1">The sequence shown here is derived from an EMBL/GenBank/DDBJ whole genome shotgun (WGS) entry which is preliminary data.</text>
</comment>
<gene>
    <name evidence="1" type="ORF">LCGC14_0712070</name>
</gene>
<organism evidence="1">
    <name type="scientific">marine sediment metagenome</name>
    <dbReference type="NCBI Taxonomy" id="412755"/>
    <lineage>
        <taxon>unclassified sequences</taxon>
        <taxon>metagenomes</taxon>
        <taxon>ecological metagenomes</taxon>
    </lineage>
</organism>
<accession>A0A0F9R056</accession>
<proteinExistence type="predicted"/>
<dbReference type="AlphaFoldDB" id="A0A0F9R056"/>
<reference evidence="1" key="1">
    <citation type="journal article" date="2015" name="Nature">
        <title>Complex archaea that bridge the gap between prokaryotes and eukaryotes.</title>
        <authorList>
            <person name="Spang A."/>
            <person name="Saw J.H."/>
            <person name="Jorgensen S.L."/>
            <person name="Zaremba-Niedzwiedzka K."/>
            <person name="Martijn J."/>
            <person name="Lind A.E."/>
            <person name="van Eijk R."/>
            <person name="Schleper C."/>
            <person name="Guy L."/>
            <person name="Ettema T.J."/>
        </authorList>
    </citation>
    <scope>NUCLEOTIDE SEQUENCE</scope>
</reference>
<name>A0A0F9R056_9ZZZZ</name>
<sequence length="107" mass="12011">MTKRVTWHGDKLMRRIDKAQREAIDETTASAALAAQGDLYPGHGLITGLLQGSVKAEQARRTRKGYSGRWGSFDVLYAVFIEIRYGFLRKAAEGEYPKLAGRIRARL</sequence>
<dbReference type="EMBL" id="LAZR01001573">
    <property type="protein sequence ID" value="KKN42557.1"/>
    <property type="molecule type" value="Genomic_DNA"/>
</dbReference>